<accession>A0A439DVP4</accession>
<dbReference type="InterPro" id="IPR029044">
    <property type="entry name" value="Nucleotide-diphossugar_trans"/>
</dbReference>
<dbReference type="PANTHER" id="PTHR22916">
    <property type="entry name" value="GLYCOSYLTRANSFERASE"/>
    <property type="match status" value="1"/>
</dbReference>
<comment type="caution">
    <text evidence="3">The sequence shown here is derived from an EMBL/GenBank/DDBJ whole genome shotgun (WGS) entry which is preliminary data.</text>
</comment>
<evidence type="ECO:0000313" key="3">
    <source>
        <dbReference type="EMBL" id="RWA21164.1"/>
    </source>
</evidence>
<dbReference type="GO" id="GO:0016758">
    <property type="term" value="F:hexosyltransferase activity"/>
    <property type="evidence" value="ECO:0007669"/>
    <property type="project" value="UniProtKB-ARBA"/>
</dbReference>
<dbReference type="SUPFAM" id="SSF53448">
    <property type="entry name" value="Nucleotide-diphospho-sugar transferases"/>
    <property type="match status" value="1"/>
</dbReference>
<dbReference type="Gene3D" id="3.90.550.10">
    <property type="entry name" value="Spore Coat Polysaccharide Biosynthesis Protein SpsA, Chain A"/>
    <property type="match status" value="1"/>
</dbReference>
<dbReference type="RefSeq" id="WP_128108274.1">
    <property type="nucleotide sequence ID" value="NZ_ATDN01000011.1"/>
</dbReference>
<reference evidence="3 4" key="1">
    <citation type="submission" date="2013-06" db="EMBL/GenBank/DDBJ databases">
        <title>The draft sequence of the Mycobacterium elephantis genome.</title>
        <authorList>
            <person name="Pettersson F.B."/>
            <person name="Das S."/>
            <person name="Dasgupta S."/>
            <person name="Bhattacharya A."/>
            <person name="Kirsebom L.A."/>
        </authorList>
    </citation>
    <scope>NUCLEOTIDE SEQUENCE [LARGE SCALE GENOMIC DNA]</scope>
    <source>
        <strain evidence="3 4">DSM 44368</strain>
    </source>
</reference>
<evidence type="ECO:0000313" key="4">
    <source>
        <dbReference type="Proteomes" id="UP000287177"/>
    </source>
</evidence>
<dbReference type="PANTHER" id="PTHR22916:SF3">
    <property type="entry name" value="UDP-GLCNAC:BETAGAL BETA-1,3-N-ACETYLGLUCOSAMINYLTRANSFERASE-LIKE PROTEIN 1"/>
    <property type="match status" value="1"/>
</dbReference>
<name>A0A439DVP4_9MYCO</name>
<feature type="region of interest" description="Disordered" evidence="1">
    <location>
        <begin position="310"/>
        <end position="329"/>
    </location>
</feature>
<dbReference type="FunFam" id="3.90.550.10:FF:000166">
    <property type="entry name" value="Probable sugar transferase"/>
    <property type="match status" value="1"/>
</dbReference>
<dbReference type="AlphaFoldDB" id="A0A439DVP4"/>
<proteinExistence type="predicted"/>
<keyword evidence="4" id="KW-1185">Reference proteome</keyword>
<evidence type="ECO:0000259" key="2">
    <source>
        <dbReference type="Pfam" id="PF00535"/>
    </source>
</evidence>
<sequence>MSVVSITYNHEAYIRDALDGFLAQQTDFPFEVIIADDASTDRTPAILREYAERHPAVIRPILRPENVGITANLTEALTAARGQYLALCEGDDYWTDPLKLSKQVAFMDRHPETSVCFHPVRTTWDDGRVDDSEFPPASWRKDLSVDGLLKNNFIQTNSVVYRRLDRYDDIPPDALPLDWYLHLRHAMRGDIAMLPETMSVYRRHAQGVWYDSVADQTKFWMSRGPAQAALYEAMLDLISGHRRREIRVVHLMYGLVGEIAKIPGPASHTLLKGIIAKHPRLLRRHVGQRLLTSLALQYQRAQTARFRFRLNRHRKRDDQAPSGRTPDRQ</sequence>
<evidence type="ECO:0000256" key="1">
    <source>
        <dbReference type="SAM" id="MobiDB-lite"/>
    </source>
</evidence>
<gene>
    <name evidence="3" type="ORF">MELE44368_17325</name>
</gene>
<protein>
    <recommendedName>
        <fullName evidence="2">Glycosyltransferase 2-like domain-containing protein</fullName>
    </recommendedName>
</protein>
<feature type="domain" description="Glycosyltransferase 2-like" evidence="2">
    <location>
        <begin position="2"/>
        <end position="157"/>
    </location>
</feature>
<organism evidence="3 4">
    <name type="scientific">Mycolicibacterium elephantis DSM 44368</name>
    <dbReference type="NCBI Taxonomy" id="1335622"/>
    <lineage>
        <taxon>Bacteria</taxon>
        <taxon>Bacillati</taxon>
        <taxon>Actinomycetota</taxon>
        <taxon>Actinomycetes</taxon>
        <taxon>Mycobacteriales</taxon>
        <taxon>Mycobacteriaceae</taxon>
        <taxon>Mycolicibacterium</taxon>
    </lineage>
</organism>
<dbReference type="Proteomes" id="UP000287177">
    <property type="component" value="Unassembled WGS sequence"/>
</dbReference>
<dbReference type="Pfam" id="PF00535">
    <property type="entry name" value="Glycos_transf_2"/>
    <property type="match status" value="1"/>
</dbReference>
<dbReference type="InterPro" id="IPR001173">
    <property type="entry name" value="Glyco_trans_2-like"/>
</dbReference>
<dbReference type="EMBL" id="ATDN01000011">
    <property type="protein sequence ID" value="RWA21164.1"/>
    <property type="molecule type" value="Genomic_DNA"/>
</dbReference>